<evidence type="ECO:0000256" key="1">
    <source>
        <dbReference type="ARBA" id="ARBA00023239"/>
    </source>
</evidence>
<dbReference type="CDD" id="cd01288">
    <property type="entry name" value="FabZ"/>
    <property type="match status" value="1"/>
</dbReference>
<dbReference type="EMBL" id="CP036425">
    <property type="protein sequence ID" value="QDU33789.1"/>
    <property type="molecule type" value="Genomic_DNA"/>
</dbReference>
<dbReference type="AlphaFoldDB" id="A0A517YU95"/>
<dbReference type="PANTHER" id="PTHR30272">
    <property type="entry name" value="3-HYDROXYACYL-[ACYL-CARRIER-PROTEIN] DEHYDRATASE"/>
    <property type="match status" value="1"/>
</dbReference>
<gene>
    <name evidence="2" type="primary">fabZ_3</name>
    <name evidence="2" type="ORF">KS4_18470</name>
</gene>
<sequence>MAPTLLFDISQTDLSSTVRDVSFIESINPHRGCMRLLDGIIYEDIPTGELIAFKDIGDDEFWVPGHIPGRPIFPGVLMIEAAAQLASYMCLQKLVDQDFMGFAGVDSVKFRGQVRPGDRLHILIKETEFRRRRCVCKSQGLVDGNLVFEAIITGMPM</sequence>
<dbReference type="InterPro" id="IPR013114">
    <property type="entry name" value="FabA_FabZ"/>
</dbReference>
<dbReference type="GO" id="GO:0019171">
    <property type="term" value="F:(3R)-hydroxyacyl-[acyl-carrier-protein] dehydratase activity"/>
    <property type="evidence" value="ECO:0007669"/>
    <property type="project" value="UniProtKB-EC"/>
</dbReference>
<reference evidence="2 3" key="1">
    <citation type="submission" date="2019-02" db="EMBL/GenBank/DDBJ databases">
        <title>Deep-cultivation of Planctomycetes and their phenomic and genomic characterization uncovers novel biology.</title>
        <authorList>
            <person name="Wiegand S."/>
            <person name="Jogler M."/>
            <person name="Boedeker C."/>
            <person name="Pinto D."/>
            <person name="Vollmers J."/>
            <person name="Rivas-Marin E."/>
            <person name="Kohn T."/>
            <person name="Peeters S.H."/>
            <person name="Heuer A."/>
            <person name="Rast P."/>
            <person name="Oberbeckmann S."/>
            <person name="Bunk B."/>
            <person name="Jeske O."/>
            <person name="Meyerdierks A."/>
            <person name="Storesund J.E."/>
            <person name="Kallscheuer N."/>
            <person name="Luecker S."/>
            <person name="Lage O.M."/>
            <person name="Pohl T."/>
            <person name="Merkel B.J."/>
            <person name="Hornburger P."/>
            <person name="Mueller R.-W."/>
            <person name="Bruemmer F."/>
            <person name="Labrenz M."/>
            <person name="Spormann A.M."/>
            <person name="Op den Camp H."/>
            <person name="Overmann J."/>
            <person name="Amann R."/>
            <person name="Jetten M.S.M."/>
            <person name="Mascher T."/>
            <person name="Medema M.H."/>
            <person name="Devos D.P."/>
            <person name="Kaster A.-K."/>
            <person name="Ovreas L."/>
            <person name="Rohde M."/>
            <person name="Galperin M.Y."/>
            <person name="Jogler C."/>
        </authorList>
    </citation>
    <scope>NUCLEOTIDE SEQUENCE [LARGE SCALE GENOMIC DNA]</scope>
    <source>
        <strain evidence="2 3">KS4</strain>
    </source>
</reference>
<dbReference type="Pfam" id="PF07977">
    <property type="entry name" value="FabA"/>
    <property type="match status" value="1"/>
</dbReference>
<name>A0A517YU95_9BACT</name>
<dbReference type="PANTHER" id="PTHR30272:SF1">
    <property type="entry name" value="3-HYDROXYACYL-[ACYL-CARRIER-PROTEIN] DEHYDRATASE"/>
    <property type="match status" value="1"/>
</dbReference>
<dbReference type="EC" id="4.2.1.59" evidence="2"/>
<dbReference type="SUPFAM" id="SSF54637">
    <property type="entry name" value="Thioesterase/thiol ester dehydrase-isomerase"/>
    <property type="match status" value="1"/>
</dbReference>
<evidence type="ECO:0000313" key="2">
    <source>
        <dbReference type="EMBL" id="QDU33789.1"/>
    </source>
</evidence>
<proteinExistence type="predicted"/>
<dbReference type="InterPro" id="IPR029069">
    <property type="entry name" value="HotDog_dom_sf"/>
</dbReference>
<organism evidence="2 3">
    <name type="scientific">Poriferisphaera corsica</name>
    <dbReference type="NCBI Taxonomy" id="2528020"/>
    <lineage>
        <taxon>Bacteria</taxon>
        <taxon>Pseudomonadati</taxon>
        <taxon>Planctomycetota</taxon>
        <taxon>Phycisphaerae</taxon>
        <taxon>Phycisphaerales</taxon>
        <taxon>Phycisphaeraceae</taxon>
        <taxon>Poriferisphaera</taxon>
    </lineage>
</organism>
<accession>A0A517YU95</accession>
<keyword evidence="3" id="KW-1185">Reference proteome</keyword>
<dbReference type="Gene3D" id="3.10.129.10">
    <property type="entry name" value="Hotdog Thioesterase"/>
    <property type="match status" value="1"/>
</dbReference>
<evidence type="ECO:0000313" key="3">
    <source>
        <dbReference type="Proteomes" id="UP000317369"/>
    </source>
</evidence>
<dbReference type="KEGG" id="pcor:KS4_18470"/>
<protein>
    <submittedName>
        <fullName evidence="2">3-hydroxyacyl-[acyl-carrier-protein] dehydratase FabZ</fullName>
        <ecNumber evidence="2">4.2.1.59</ecNumber>
    </submittedName>
</protein>
<keyword evidence="1 2" id="KW-0456">Lyase</keyword>
<dbReference type="Proteomes" id="UP000317369">
    <property type="component" value="Chromosome"/>
</dbReference>